<dbReference type="InterPro" id="IPR018490">
    <property type="entry name" value="cNMP-bd_dom_sf"/>
</dbReference>
<dbReference type="SMART" id="SM00100">
    <property type="entry name" value="cNMP"/>
    <property type="match status" value="1"/>
</dbReference>
<evidence type="ECO:0000259" key="1">
    <source>
        <dbReference type="PROSITE" id="PS50042"/>
    </source>
</evidence>
<dbReference type="PROSITE" id="PS50042">
    <property type="entry name" value="CNMP_BINDING_3"/>
    <property type="match status" value="1"/>
</dbReference>
<dbReference type="InterPro" id="IPR050397">
    <property type="entry name" value="Env_Response_Regulators"/>
</dbReference>
<protein>
    <recommendedName>
        <fullName evidence="1">Cyclic nucleotide-binding domain-containing protein</fullName>
    </recommendedName>
</protein>
<comment type="caution">
    <text evidence="2">The sequence shown here is derived from an EMBL/GenBank/DDBJ whole genome shotgun (WGS) entry which is preliminary data.</text>
</comment>
<dbReference type="GO" id="GO:0005829">
    <property type="term" value="C:cytosol"/>
    <property type="evidence" value="ECO:0007669"/>
    <property type="project" value="TreeGrafter"/>
</dbReference>
<dbReference type="PANTHER" id="PTHR24567">
    <property type="entry name" value="CRP FAMILY TRANSCRIPTIONAL REGULATORY PROTEIN"/>
    <property type="match status" value="1"/>
</dbReference>
<dbReference type="AlphaFoldDB" id="A0A0F9UBS8"/>
<dbReference type="CDD" id="cd00038">
    <property type="entry name" value="CAP_ED"/>
    <property type="match status" value="1"/>
</dbReference>
<dbReference type="InterPro" id="IPR000595">
    <property type="entry name" value="cNMP-bd_dom"/>
</dbReference>
<reference evidence="2" key="1">
    <citation type="journal article" date="2015" name="Nature">
        <title>Complex archaea that bridge the gap between prokaryotes and eukaryotes.</title>
        <authorList>
            <person name="Spang A."/>
            <person name="Saw J.H."/>
            <person name="Jorgensen S.L."/>
            <person name="Zaremba-Niedzwiedzka K."/>
            <person name="Martijn J."/>
            <person name="Lind A.E."/>
            <person name="van Eijk R."/>
            <person name="Schleper C."/>
            <person name="Guy L."/>
            <person name="Ettema T.J."/>
        </authorList>
    </citation>
    <scope>NUCLEOTIDE SEQUENCE</scope>
</reference>
<dbReference type="GO" id="GO:0003700">
    <property type="term" value="F:DNA-binding transcription factor activity"/>
    <property type="evidence" value="ECO:0007669"/>
    <property type="project" value="TreeGrafter"/>
</dbReference>
<dbReference type="PANTHER" id="PTHR24567:SF26">
    <property type="entry name" value="REGULATORY PROTEIN YEIL"/>
    <property type="match status" value="1"/>
</dbReference>
<organism evidence="2">
    <name type="scientific">marine sediment metagenome</name>
    <dbReference type="NCBI Taxonomy" id="412755"/>
    <lineage>
        <taxon>unclassified sequences</taxon>
        <taxon>metagenomes</taxon>
        <taxon>ecological metagenomes</taxon>
    </lineage>
</organism>
<feature type="domain" description="Cyclic nucleotide-binding" evidence="1">
    <location>
        <begin position="25"/>
        <end position="123"/>
    </location>
</feature>
<accession>A0A0F9UBS8</accession>
<dbReference type="Pfam" id="PF00027">
    <property type="entry name" value="cNMP_binding"/>
    <property type="match status" value="1"/>
</dbReference>
<proteinExistence type="predicted"/>
<dbReference type="SUPFAM" id="SSF51206">
    <property type="entry name" value="cAMP-binding domain-like"/>
    <property type="match status" value="1"/>
</dbReference>
<sequence length="164" mass="18220">MAKPRASIPLLEVENVLPIVSKISLFGGLSEKQLYTVLRLLETVDYDRGEFIFEAGDAPSEIYIVWQGSVELVLDAKGSPLAVAVFGVGQCFGETAVIGIERHTAATVAKEDTKLIVLPREGLFGLWETDKELFGMLVLNIAREACRRLHRADEAMLHYFADRR</sequence>
<name>A0A0F9UBS8_9ZZZZ</name>
<dbReference type="EMBL" id="LAZR01000108">
    <property type="protein sequence ID" value="KKN90635.1"/>
    <property type="molecule type" value="Genomic_DNA"/>
</dbReference>
<dbReference type="InterPro" id="IPR014710">
    <property type="entry name" value="RmlC-like_jellyroll"/>
</dbReference>
<dbReference type="Gene3D" id="2.60.120.10">
    <property type="entry name" value="Jelly Rolls"/>
    <property type="match status" value="1"/>
</dbReference>
<evidence type="ECO:0000313" key="2">
    <source>
        <dbReference type="EMBL" id="KKN90635.1"/>
    </source>
</evidence>
<gene>
    <name evidence="2" type="ORF">LCGC14_0225780</name>
</gene>